<dbReference type="EMBL" id="SMBJ01000005">
    <property type="protein sequence ID" value="TCU25532.1"/>
    <property type="molecule type" value="Genomic_DNA"/>
</dbReference>
<evidence type="ECO:0000313" key="3">
    <source>
        <dbReference type="EMBL" id="TCU40181.1"/>
    </source>
</evidence>
<accession>A0A4R3QYG5</accession>
<feature type="domain" description="Exonuclease" evidence="1">
    <location>
        <begin position="2"/>
        <end position="166"/>
    </location>
</feature>
<keyword evidence="5" id="KW-1185">Reference proteome</keyword>
<evidence type="ECO:0000313" key="2">
    <source>
        <dbReference type="EMBL" id="TCU25532.1"/>
    </source>
</evidence>
<dbReference type="PANTHER" id="PTHR30231:SF42">
    <property type="entry name" value="EXONUCLEASE"/>
    <property type="match status" value="1"/>
</dbReference>
<dbReference type="SUPFAM" id="SSF53098">
    <property type="entry name" value="Ribonuclease H-like"/>
    <property type="match status" value="1"/>
</dbReference>
<sequence length="196" mass="22032">MKTIAIDFETANEQRGSACSLGLAWIEEGRITRVEERLIRPKDMRFSGMNIAIHGIRPEHVEDAPEFPEVMEEFHDEFQGAMMIAHNAAFDFSVWRASLDLYRQSYPELTYLCSLKMAQRIWPQFLSHRLNVIAEHLGLRFSHHNAAEDAAVCAHAAIEMARAVKAAAVHAIPAAIGMRPGRLTANGYEPCTCRKA</sequence>
<dbReference type="InterPro" id="IPR012337">
    <property type="entry name" value="RNaseH-like_sf"/>
</dbReference>
<dbReference type="GO" id="GO:0003676">
    <property type="term" value="F:nucleic acid binding"/>
    <property type="evidence" value="ECO:0007669"/>
    <property type="project" value="InterPro"/>
</dbReference>
<dbReference type="RefSeq" id="WP_132550452.1">
    <property type="nucleotide sequence ID" value="NZ_SMBJ01000005.1"/>
</dbReference>
<dbReference type="Gene3D" id="3.30.420.10">
    <property type="entry name" value="Ribonuclease H-like superfamily/Ribonuclease H"/>
    <property type="match status" value="1"/>
</dbReference>
<dbReference type="OrthoDB" id="9803913at2"/>
<evidence type="ECO:0000259" key="1">
    <source>
        <dbReference type="SMART" id="SM00479"/>
    </source>
</evidence>
<gene>
    <name evidence="3" type="ORF">EV129_102320</name>
    <name evidence="2" type="ORF">EV130_105188</name>
</gene>
<protein>
    <submittedName>
        <fullName evidence="2">DNA polymerase-3 subunit epsilon</fullName>
    </submittedName>
</protein>
<name>A0A4R3QYG5_9HYPH</name>
<dbReference type="GO" id="GO:0006259">
    <property type="term" value="P:DNA metabolic process"/>
    <property type="evidence" value="ECO:0007669"/>
    <property type="project" value="UniProtKB-ARBA"/>
</dbReference>
<dbReference type="InterPro" id="IPR013520">
    <property type="entry name" value="Ribonucl_H"/>
</dbReference>
<dbReference type="AlphaFoldDB" id="A0A4R3QYG5"/>
<evidence type="ECO:0000313" key="5">
    <source>
        <dbReference type="Proteomes" id="UP000295547"/>
    </source>
</evidence>
<dbReference type="CDD" id="cd06130">
    <property type="entry name" value="DNA_pol_III_epsilon_like"/>
    <property type="match status" value="1"/>
</dbReference>
<evidence type="ECO:0000313" key="4">
    <source>
        <dbReference type="Proteomes" id="UP000295507"/>
    </source>
</evidence>
<proteinExistence type="predicted"/>
<dbReference type="Proteomes" id="UP000295507">
    <property type="component" value="Unassembled WGS sequence"/>
</dbReference>
<dbReference type="GO" id="GO:0008408">
    <property type="term" value="F:3'-5' exonuclease activity"/>
    <property type="evidence" value="ECO:0007669"/>
    <property type="project" value="TreeGrafter"/>
</dbReference>
<organism evidence="2 5">
    <name type="scientific">Rhizobium azibense</name>
    <dbReference type="NCBI Taxonomy" id="1136135"/>
    <lineage>
        <taxon>Bacteria</taxon>
        <taxon>Pseudomonadati</taxon>
        <taxon>Pseudomonadota</taxon>
        <taxon>Alphaproteobacteria</taxon>
        <taxon>Hyphomicrobiales</taxon>
        <taxon>Rhizobiaceae</taxon>
        <taxon>Rhizobium/Agrobacterium group</taxon>
        <taxon>Rhizobium</taxon>
    </lineage>
</organism>
<dbReference type="EMBL" id="SMBK01000002">
    <property type="protein sequence ID" value="TCU40181.1"/>
    <property type="molecule type" value="Genomic_DNA"/>
</dbReference>
<comment type="caution">
    <text evidence="2">The sequence shown here is derived from an EMBL/GenBank/DDBJ whole genome shotgun (WGS) entry which is preliminary data.</text>
</comment>
<dbReference type="Pfam" id="PF00929">
    <property type="entry name" value="RNase_T"/>
    <property type="match status" value="1"/>
</dbReference>
<dbReference type="Proteomes" id="UP000295547">
    <property type="component" value="Unassembled WGS sequence"/>
</dbReference>
<dbReference type="InterPro" id="IPR036397">
    <property type="entry name" value="RNaseH_sf"/>
</dbReference>
<reference evidence="4 5" key="1">
    <citation type="submission" date="2019-03" db="EMBL/GenBank/DDBJ databases">
        <title>Genomic Encyclopedia of Type Strains, Phase IV (KMG-V): Genome sequencing to study the core and pangenomes of soil and plant-associated prokaryotes.</title>
        <authorList>
            <person name="Whitman W."/>
        </authorList>
    </citation>
    <scope>NUCLEOTIDE SEQUENCE [LARGE SCALE GENOMIC DNA]</scope>
    <source>
        <strain evidence="2 5">Gr42</strain>
        <strain evidence="3 4">IE4868</strain>
    </source>
</reference>
<dbReference type="PANTHER" id="PTHR30231">
    <property type="entry name" value="DNA POLYMERASE III SUBUNIT EPSILON"/>
    <property type="match status" value="1"/>
</dbReference>
<dbReference type="GO" id="GO:0005829">
    <property type="term" value="C:cytosol"/>
    <property type="evidence" value="ECO:0007669"/>
    <property type="project" value="TreeGrafter"/>
</dbReference>
<dbReference type="SMART" id="SM00479">
    <property type="entry name" value="EXOIII"/>
    <property type="match status" value="1"/>
</dbReference>